<feature type="compositionally biased region" description="Low complexity" evidence="1">
    <location>
        <begin position="212"/>
        <end position="223"/>
    </location>
</feature>
<feature type="compositionally biased region" description="Low complexity" evidence="1">
    <location>
        <begin position="458"/>
        <end position="474"/>
    </location>
</feature>
<gene>
    <name evidence="4" type="ORF">LTR84_008244</name>
</gene>
<feature type="domain" description="SWI/SNF and RSC complexes subunit Ssr4 N-terminal" evidence="2">
    <location>
        <begin position="3"/>
        <end position="209"/>
    </location>
</feature>
<dbReference type="Pfam" id="PF20497">
    <property type="entry name" value="SWI-SNF_Ssr4_C"/>
    <property type="match status" value="1"/>
</dbReference>
<accession>A0AAV9N0M6</accession>
<evidence type="ECO:0000259" key="3">
    <source>
        <dbReference type="Pfam" id="PF20497"/>
    </source>
</evidence>
<dbReference type="AlphaFoldDB" id="A0AAV9N0M6"/>
<feature type="compositionally biased region" description="Polar residues" evidence="1">
    <location>
        <begin position="600"/>
        <end position="620"/>
    </location>
</feature>
<proteinExistence type="predicted"/>
<dbReference type="GO" id="GO:0006338">
    <property type="term" value="P:chromatin remodeling"/>
    <property type="evidence" value="ECO:0007669"/>
    <property type="project" value="InterPro"/>
</dbReference>
<dbReference type="Proteomes" id="UP001358417">
    <property type="component" value="Unassembled WGS sequence"/>
</dbReference>
<dbReference type="GeneID" id="89976408"/>
<dbReference type="InterPro" id="IPR046464">
    <property type="entry name" value="SWI-SNF_Ssr4_C"/>
</dbReference>
<feature type="compositionally biased region" description="Polar residues" evidence="1">
    <location>
        <begin position="524"/>
        <end position="536"/>
    </location>
</feature>
<protein>
    <recommendedName>
        <fullName evidence="6">DUF1750-domain-containing protein</fullName>
    </recommendedName>
</protein>
<feature type="domain" description="SWI/SNF and RSC complexes subunit Ssr4 C-terminal" evidence="3">
    <location>
        <begin position="239"/>
        <end position="689"/>
    </location>
</feature>
<dbReference type="RefSeq" id="XP_064702032.1">
    <property type="nucleotide sequence ID" value="XM_064851791.1"/>
</dbReference>
<feature type="region of interest" description="Disordered" evidence="1">
    <location>
        <begin position="210"/>
        <end position="247"/>
    </location>
</feature>
<feature type="compositionally biased region" description="Acidic residues" evidence="1">
    <location>
        <begin position="638"/>
        <end position="650"/>
    </location>
</feature>
<evidence type="ECO:0000259" key="2">
    <source>
        <dbReference type="Pfam" id="PF08549"/>
    </source>
</evidence>
<sequence>MLKDPAAGVPPALLPHLHLISKHRYPVTTNPSLETIVGYLLEAPQIVRDLQPMQWQFLDPPQDGTLMLTWQPLEYLNTNFASDGYIWADVEVSFKQEVRGYTLEMFLQRSGCRAQGEPVASHSRKRYRLLSGNPNRGQQPPDPSLWLIHYSKASPRDHIPSASIQPLPHVQAILQQRRMIQTQSGPLPRKDFMLHDRANWPVIHPPPNMARGTPAGGPAPHQGAAHRRGPSIPQQDSTLEEEEDVSRGDLIDFMTPRDISRMRYEQHHEWMEEIIESPYPISSIVPSDLGFGRKGPLEDLTKDFFDAPTSVLREPTNAGPPRVGRLEPGEFDKFQKRADEKLAQLQAELDKMKEIHEKRMGKAKRHKVLHDAEKKLRTAPNTTERRLSSNAMAVDDSGDAHKDAIDEITDAVESALHKKIERTAVVTLVQKGGLEDRIASTPSAIAPGPVLAASPEKSATPAALPNATTTSTTTEVHPQKKEGVADVENKQKPEETVASETTEQKTTSTSSSDEQPTPSVPQAAPSSDSNQQSNADEAQEEEDLPQLDDIGMDVNMDGIDDDSGPGETANAESNEWVMIDGDGGNHAEDLGLTDLPGDEQPSNDQLNLQQNTDGNEQSAIVAQPPAHQAGHATPLDTPDFDMGEDFDNVDVDTAGDALASYGNDEDDLNLDGMEDSAFGDAFHAQDDEEEGDIS</sequence>
<dbReference type="InterPro" id="IPR013859">
    <property type="entry name" value="Ssr4_N"/>
</dbReference>
<reference evidence="4 5" key="1">
    <citation type="submission" date="2023-08" db="EMBL/GenBank/DDBJ databases">
        <title>Black Yeasts Isolated from many extreme environments.</title>
        <authorList>
            <person name="Coleine C."/>
            <person name="Stajich J.E."/>
            <person name="Selbmann L."/>
        </authorList>
    </citation>
    <scope>NUCLEOTIDE SEQUENCE [LARGE SCALE GENOMIC DNA]</scope>
    <source>
        <strain evidence="4 5">CCFEE 5792</strain>
    </source>
</reference>
<organism evidence="4 5">
    <name type="scientific">Exophiala bonariae</name>
    <dbReference type="NCBI Taxonomy" id="1690606"/>
    <lineage>
        <taxon>Eukaryota</taxon>
        <taxon>Fungi</taxon>
        <taxon>Dikarya</taxon>
        <taxon>Ascomycota</taxon>
        <taxon>Pezizomycotina</taxon>
        <taxon>Eurotiomycetes</taxon>
        <taxon>Chaetothyriomycetidae</taxon>
        <taxon>Chaetothyriales</taxon>
        <taxon>Herpotrichiellaceae</taxon>
        <taxon>Exophiala</taxon>
    </lineage>
</organism>
<evidence type="ECO:0000256" key="1">
    <source>
        <dbReference type="SAM" id="MobiDB-lite"/>
    </source>
</evidence>
<feature type="region of interest" description="Disordered" evidence="1">
    <location>
        <begin position="440"/>
        <end position="694"/>
    </location>
</feature>
<dbReference type="EMBL" id="JAVRRD010000030">
    <property type="protein sequence ID" value="KAK5046441.1"/>
    <property type="molecule type" value="Genomic_DNA"/>
</dbReference>
<feature type="compositionally biased region" description="Acidic residues" evidence="1">
    <location>
        <begin position="663"/>
        <end position="674"/>
    </location>
</feature>
<comment type="caution">
    <text evidence="4">The sequence shown here is derived from an EMBL/GenBank/DDBJ whole genome shotgun (WGS) entry which is preliminary data.</text>
</comment>
<feature type="compositionally biased region" description="Low complexity" evidence="1">
    <location>
        <begin position="499"/>
        <end position="512"/>
    </location>
</feature>
<evidence type="ECO:0000313" key="5">
    <source>
        <dbReference type="Proteomes" id="UP001358417"/>
    </source>
</evidence>
<dbReference type="Pfam" id="PF08549">
    <property type="entry name" value="SWI-SNF_Ssr4_N"/>
    <property type="match status" value="1"/>
</dbReference>
<evidence type="ECO:0008006" key="6">
    <source>
        <dbReference type="Google" id="ProtNLM"/>
    </source>
</evidence>
<name>A0AAV9N0M6_9EURO</name>
<feature type="compositionally biased region" description="Acidic residues" evidence="1">
    <location>
        <begin position="537"/>
        <end position="546"/>
    </location>
</feature>
<keyword evidence="5" id="KW-1185">Reference proteome</keyword>
<evidence type="ECO:0000313" key="4">
    <source>
        <dbReference type="EMBL" id="KAK5046441.1"/>
    </source>
</evidence>
<feature type="compositionally biased region" description="Basic and acidic residues" evidence="1">
    <location>
        <begin position="477"/>
        <end position="495"/>
    </location>
</feature>